<feature type="coiled-coil region" evidence="1">
    <location>
        <begin position="129"/>
        <end position="241"/>
    </location>
</feature>
<proteinExistence type="predicted"/>
<dbReference type="OrthoDB" id="3642883at2759"/>
<protein>
    <submittedName>
        <fullName evidence="2">Uncharacterized protein</fullName>
    </submittedName>
</protein>
<evidence type="ECO:0000313" key="2">
    <source>
        <dbReference type="EMBL" id="KXT16928.1"/>
    </source>
</evidence>
<reference evidence="2 3" key="1">
    <citation type="submission" date="2015-07" db="EMBL/GenBank/DDBJ databases">
        <title>Comparative genomics of the Sigatoka disease complex on banana suggests a link between parallel evolutionary changes in Pseudocercospora fijiensis and Pseudocercospora eumusae and increased virulence on the banana host.</title>
        <authorList>
            <person name="Chang T.-C."/>
            <person name="Salvucci A."/>
            <person name="Crous P.W."/>
            <person name="Stergiopoulos I."/>
        </authorList>
    </citation>
    <scope>NUCLEOTIDE SEQUENCE [LARGE SCALE GENOMIC DNA]</scope>
    <source>
        <strain evidence="2 3">CBS 116634</strain>
    </source>
</reference>
<dbReference type="Proteomes" id="UP000073492">
    <property type="component" value="Unassembled WGS sequence"/>
</dbReference>
<comment type="caution">
    <text evidence="2">The sequence shown here is derived from an EMBL/GenBank/DDBJ whole genome shotgun (WGS) entry which is preliminary data.</text>
</comment>
<organism evidence="2 3">
    <name type="scientific">Pseudocercospora musae</name>
    <dbReference type="NCBI Taxonomy" id="113226"/>
    <lineage>
        <taxon>Eukaryota</taxon>
        <taxon>Fungi</taxon>
        <taxon>Dikarya</taxon>
        <taxon>Ascomycota</taxon>
        <taxon>Pezizomycotina</taxon>
        <taxon>Dothideomycetes</taxon>
        <taxon>Dothideomycetidae</taxon>
        <taxon>Mycosphaerellales</taxon>
        <taxon>Mycosphaerellaceae</taxon>
        <taxon>Pseudocercospora</taxon>
    </lineage>
</organism>
<sequence>MSLHQLRPAADIVESTSIHVKHSTECSRSTNISEGIGEGHLRAELSSRFIFARSRFVQDLSISFARYFKEQGHLASRKRFFIDQFTTNAMPAKRAVPDVPLPQPDSKMAKTRAGSVFHTGRHPALMRELAIAKEAFEEQEETIRQLNQEASDHETLLRQQEQQISRLTEVPYTAAQDYAEVLAHANGKLHREVAALKDRNSVLETELCMARILFEKLIPAETALKEENERLRAAMALLQMKNE</sequence>
<keyword evidence="1" id="KW-0175">Coiled coil</keyword>
<evidence type="ECO:0000313" key="3">
    <source>
        <dbReference type="Proteomes" id="UP000073492"/>
    </source>
</evidence>
<evidence type="ECO:0000256" key="1">
    <source>
        <dbReference type="SAM" id="Coils"/>
    </source>
</evidence>
<accession>A0A139IQ52</accession>
<gene>
    <name evidence="2" type="ORF">AC579_4739</name>
</gene>
<name>A0A139IQ52_9PEZI</name>
<dbReference type="EMBL" id="LFZO01000028">
    <property type="protein sequence ID" value="KXT16928.1"/>
    <property type="molecule type" value="Genomic_DNA"/>
</dbReference>
<keyword evidence="3" id="KW-1185">Reference proteome</keyword>
<dbReference type="AlphaFoldDB" id="A0A139IQ52"/>